<feature type="domain" description="Response regulatory" evidence="8">
    <location>
        <begin position="4"/>
        <end position="119"/>
    </location>
</feature>
<keyword evidence="3 6" id="KW-0597">Phosphoprotein</keyword>
<dbReference type="Gene3D" id="3.40.50.2300">
    <property type="match status" value="1"/>
</dbReference>
<dbReference type="HOGENOM" id="CLU_000445_114_72_7"/>
<dbReference type="PROSITE" id="PS50109">
    <property type="entry name" value="HIS_KIN"/>
    <property type="match status" value="1"/>
</dbReference>
<protein>
    <recommendedName>
        <fullName evidence="2">histidine kinase</fullName>
        <ecNumber evidence="2">2.7.13.3</ecNumber>
    </recommendedName>
</protein>
<dbReference type="PROSITE" id="PS50110">
    <property type="entry name" value="RESPONSE_REGULATORY"/>
    <property type="match status" value="1"/>
</dbReference>
<dbReference type="PRINTS" id="PR00344">
    <property type="entry name" value="BCTRLSENSOR"/>
</dbReference>
<dbReference type="InterPro" id="IPR003594">
    <property type="entry name" value="HATPase_dom"/>
</dbReference>
<keyword evidence="10" id="KW-1185">Reference proteome</keyword>
<evidence type="ECO:0000256" key="4">
    <source>
        <dbReference type="ARBA" id="ARBA00022679"/>
    </source>
</evidence>
<dbReference type="SMART" id="SM00387">
    <property type="entry name" value="HATPase_c"/>
    <property type="match status" value="1"/>
</dbReference>
<dbReference type="FunFam" id="3.30.565.10:FF:000006">
    <property type="entry name" value="Sensor histidine kinase WalK"/>
    <property type="match status" value="1"/>
</dbReference>
<dbReference type="SMART" id="SM00448">
    <property type="entry name" value="REC"/>
    <property type="match status" value="1"/>
</dbReference>
<comment type="caution">
    <text evidence="9">The sequence shown here is derived from an EMBL/GenBank/DDBJ whole genome shotgun (WGS) entry which is preliminary data.</text>
</comment>
<organism evidence="9 10">
    <name type="scientific">Entotheonella factor</name>
    <dbReference type="NCBI Taxonomy" id="1429438"/>
    <lineage>
        <taxon>Bacteria</taxon>
        <taxon>Pseudomonadati</taxon>
        <taxon>Nitrospinota/Tectimicrobiota group</taxon>
        <taxon>Candidatus Tectimicrobiota</taxon>
        <taxon>Candidatus Entotheonellia</taxon>
        <taxon>Candidatus Entotheonellales</taxon>
        <taxon>Candidatus Entotheonellaceae</taxon>
        <taxon>Candidatus Entotheonella</taxon>
    </lineage>
</organism>
<dbReference type="InterPro" id="IPR036097">
    <property type="entry name" value="HisK_dim/P_sf"/>
</dbReference>
<evidence type="ECO:0000256" key="6">
    <source>
        <dbReference type="PROSITE-ProRule" id="PRU00169"/>
    </source>
</evidence>
<evidence type="ECO:0000256" key="5">
    <source>
        <dbReference type="ARBA" id="ARBA00022777"/>
    </source>
</evidence>
<reference evidence="9 10" key="1">
    <citation type="journal article" date="2014" name="Nature">
        <title>An environmental bacterial taxon with a large and distinct metabolic repertoire.</title>
        <authorList>
            <person name="Wilson M.C."/>
            <person name="Mori T."/>
            <person name="Ruckert C."/>
            <person name="Uria A.R."/>
            <person name="Helf M.J."/>
            <person name="Takada K."/>
            <person name="Gernert C."/>
            <person name="Steffens U.A."/>
            <person name="Heycke N."/>
            <person name="Schmitt S."/>
            <person name="Rinke C."/>
            <person name="Helfrich E.J."/>
            <person name="Brachmann A.O."/>
            <person name="Gurgui C."/>
            <person name="Wakimoto T."/>
            <person name="Kracht M."/>
            <person name="Crusemann M."/>
            <person name="Hentschel U."/>
            <person name="Abe I."/>
            <person name="Matsunaga S."/>
            <person name="Kalinowski J."/>
            <person name="Takeyama H."/>
            <person name="Piel J."/>
        </authorList>
    </citation>
    <scope>NUCLEOTIDE SEQUENCE [LARGE SCALE GENOMIC DNA]</scope>
    <source>
        <strain evidence="10">TSY1</strain>
    </source>
</reference>
<evidence type="ECO:0000256" key="1">
    <source>
        <dbReference type="ARBA" id="ARBA00000085"/>
    </source>
</evidence>
<dbReference type="Pfam" id="PF02518">
    <property type="entry name" value="HATPase_c"/>
    <property type="match status" value="1"/>
</dbReference>
<dbReference type="EC" id="2.7.13.3" evidence="2"/>
<dbReference type="Gene3D" id="1.10.287.130">
    <property type="match status" value="1"/>
</dbReference>
<dbReference type="Proteomes" id="UP000019141">
    <property type="component" value="Unassembled WGS sequence"/>
</dbReference>
<dbReference type="SUPFAM" id="SSF47384">
    <property type="entry name" value="Homodimeric domain of signal transducing histidine kinase"/>
    <property type="match status" value="1"/>
</dbReference>
<dbReference type="InterPro" id="IPR004358">
    <property type="entry name" value="Sig_transdc_His_kin-like_C"/>
</dbReference>
<dbReference type="Gene3D" id="3.30.565.10">
    <property type="entry name" value="Histidine kinase-like ATPase, C-terminal domain"/>
    <property type="match status" value="1"/>
</dbReference>
<proteinExistence type="predicted"/>
<evidence type="ECO:0000313" key="10">
    <source>
        <dbReference type="Proteomes" id="UP000019141"/>
    </source>
</evidence>
<feature type="domain" description="Histidine kinase" evidence="7">
    <location>
        <begin position="137"/>
        <end position="352"/>
    </location>
</feature>
<dbReference type="InterPro" id="IPR001789">
    <property type="entry name" value="Sig_transdc_resp-reg_receiver"/>
</dbReference>
<keyword evidence="5" id="KW-0418">Kinase</keyword>
<evidence type="ECO:0000256" key="2">
    <source>
        <dbReference type="ARBA" id="ARBA00012438"/>
    </source>
</evidence>
<evidence type="ECO:0000259" key="7">
    <source>
        <dbReference type="PROSITE" id="PS50109"/>
    </source>
</evidence>
<dbReference type="GO" id="GO:0000155">
    <property type="term" value="F:phosphorelay sensor kinase activity"/>
    <property type="evidence" value="ECO:0007669"/>
    <property type="project" value="InterPro"/>
</dbReference>
<dbReference type="AlphaFoldDB" id="W4LD43"/>
<feature type="modified residue" description="4-aspartylphosphate" evidence="6">
    <location>
        <position position="52"/>
    </location>
</feature>
<evidence type="ECO:0000256" key="3">
    <source>
        <dbReference type="ARBA" id="ARBA00022553"/>
    </source>
</evidence>
<dbReference type="PANTHER" id="PTHR43547">
    <property type="entry name" value="TWO-COMPONENT HISTIDINE KINASE"/>
    <property type="match status" value="1"/>
</dbReference>
<dbReference type="InterPro" id="IPR011006">
    <property type="entry name" value="CheY-like_superfamily"/>
</dbReference>
<dbReference type="InterPro" id="IPR005467">
    <property type="entry name" value="His_kinase_dom"/>
</dbReference>
<dbReference type="PANTHER" id="PTHR43547:SF2">
    <property type="entry name" value="HYBRID SIGNAL TRANSDUCTION HISTIDINE KINASE C"/>
    <property type="match status" value="1"/>
</dbReference>
<accession>W4LD43</accession>
<dbReference type="SUPFAM" id="SSF55874">
    <property type="entry name" value="ATPase domain of HSP90 chaperone/DNA topoisomerase II/histidine kinase"/>
    <property type="match status" value="1"/>
</dbReference>
<dbReference type="InterPro" id="IPR036890">
    <property type="entry name" value="HATPase_C_sf"/>
</dbReference>
<name>W4LD43_ENTF1</name>
<keyword evidence="4" id="KW-0808">Transferase</keyword>
<evidence type="ECO:0000313" key="9">
    <source>
        <dbReference type="EMBL" id="ETW95839.1"/>
    </source>
</evidence>
<gene>
    <name evidence="9" type="ORF">ETSY1_28985</name>
</gene>
<evidence type="ECO:0000259" key="8">
    <source>
        <dbReference type="PROSITE" id="PS50110"/>
    </source>
</evidence>
<dbReference type="SMART" id="SM00388">
    <property type="entry name" value="HisKA"/>
    <property type="match status" value="1"/>
</dbReference>
<dbReference type="Pfam" id="PF00072">
    <property type="entry name" value="Response_reg"/>
    <property type="match status" value="1"/>
</dbReference>
<dbReference type="InterPro" id="IPR003661">
    <property type="entry name" value="HisK_dim/P_dom"/>
</dbReference>
<dbReference type="EMBL" id="AZHW01000866">
    <property type="protein sequence ID" value="ETW95839.1"/>
    <property type="molecule type" value="Genomic_DNA"/>
</dbReference>
<comment type="catalytic activity">
    <reaction evidence="1">
        <text>ATP + protein L-histidine = ADP + protein N-phospho-L-histidine.</text>
        <dbReference type="EC" id="2.7.13.3"/>
    </reaction>
</comment>
<dbReference type="SUPFAM" id="SSF52172">
    <property type="entry name" value="CheY-like"/>
    <property type="match status" value="1"/>
</dbReference>
<dbReference type="Pfam" id="PF00512">
    <property type="entry name" value="HisKA"/>
    <property type="match status" value="1"/>
</dbReference>
<sequence>MYDRILIVDDHPDNLEILEDVLGDDYEIATAASGEEALELAETFRPALILLDIMMPGIDGYETCRRLRATPSLRHTKIMMISAKAMVTERLQGYEAGADDYMTKPFDLEELREKVQVYLRLRSLEELDALKSDVLSLLSHETATPLNGLLGPIQILREDPEMELAERIQLLDMVYDSAMRLHTLYQKVCKLSAMRAGQWRFVKQSVTLGEVIQDAVIKAEPQANKHQIEMKRIETDDLTVEADPLQMQEAIIALLDNAIQVSPPAGCITIRAWQEAERIRISVHDQGTGINPAYLPHIFEPFVNPDIGHHKSGQGISLAMAHEILKAHNGDIEVDSTPETGTTFTLSLPGVSS</sequence>